<dbReference type="PANTHER" id="PTHR42709">
    <property type="entry name" value="ALKALINE PHOSPHATASE LIKE PROTEIN"/>
    <property type="match status" value="1"/>
</dbReference>
<proteinExistence type="inferred from homology"/>
<dbReference type="Proteomes" id="UP001500642">
    <property type="component" value="Unassembled WGS sequence"/>
</dbReference>
<evidence type="ECO:0000256" key="1">
    <source>
        <dbReference type="ARBA" id="ARBA00004651"/>
    </source>
</evidence>
<accession>A0ABP8JPV1</accession>
<dbReference type="PANTHER" id="PTHR42709:SF6">
    <property type="entry name" value="UNDECAPRENYL PHOSPHATE TRANSPORTER A"/>
    <property type="match status" value="1"/>
</dbReference>
<name>A0ABP8JPV1_9MICO</name>
<keyword evidence="6 7" id="KW-0472">Membrane</keyword>
<protein>
    <recommendedName>
        <fullName evidence="8">VTT domain-containing protein</fullName>
    </recommendedName>
</protein>
<keyword evidence="4 7" id="KW-0812">Transmembrane</keyword>
<evidence type="ECO:0000259" key="8">
    <source>
        <dbReference type="Pfam" id="PF09335"/>
    </source>
</evidence>
<dbReference type="EMBL" id="BAABGL010000018">
    <property type="protein sequence ID" value="GAA4393842.1"/>
    <property type="molecule type" value="Genomic_DNA"/>
</dbReference>
<evidence type="ECO:0000256" key="4">
    <source>
        <dbReference type="ARBA" id="ARBA00022692"/>
    </source>
</evidence>
<evidence type="ECO:0000313" key="9">
    <source>
        <dbReference type="EMBL" id="GAA4393842.1"/>
    </source>
</evidence>
<dbReference type="RefSeq" id="WP_247618756.1">
    <property type="nucleotide sequence ID" value="NZ_BAABGL010000018.1"/>
</dbReference>
<dbReference type="Pfam" id="PF09335">
    <property type="entry name" value="VTT_dom"/>
    <property type="match status" value="1"/>
</dbReference>
<feature type="transmembrane region" description="Helical" evidence="7">
    <location>
        <begin position="191"/>
        <end position="209"/>
    </location>
</feature>
<feature type="transmembrane region" description="Helical" evidence="7">
    <location>
        <begin position="153"/>
        <end position="179"/>
    </location>
</feature>
<dbReference type="InterPro" id="IPR051311">
    <property type="entry name" value="DedA_domain"/>
</dbReference>
<gene>
    <name evidence="9" type="ORF">GCM10023167_23260</name>
</gene>
<sequence length="233" mass="25524">MTADVTTIAAAGSGQALTGFTGWVVSVMESLGAVGVGLMVALENIFPPIPSELILPLAGFTASQGSMNLVAAIVWATIGSLVGAIALYYIGYVFGLDRLRRWASKIPLVDIDDIDKTVAWFERHGQAAVFFGRMVPIFRSFISIPAGVEKMNLWLFMALTTAGSAIWNTIFVVAGYLLGENWHVVENYAGIFQKIVIAVIVIAVVWWVTRRIRRNRREKHLTEQIEAEGPEAR</sequence>
<evidence type="ECO:0000256" key="3">
    <source>
        <dbReference type="ARBA" id="ARBA00022475"/>
    </source>
</evidence>
<comment type="caution">
    <text evidence="9">The sequence shown here is derived from an EMBL/GenBank/DDBJ whole genome shotgun (WGS) entry which is preliminary data.</text>
</comment>
<evidence type="ECO:0000256" key="5">
    <source>
        <dbReference type="ARBA" id="ARBA00022989"/>
    </source>
</evidence>
<evidence type="ECO:0000256" key="6">
    <source>
        <dbReference type="ARBA" id="ARBA00023136"/>
    </source>
</evidence>
<feature type="domain" description="VTT" evidence="8">
    <location>
        <begin position="49"/>
        <end position="176"/>
    </location>
</feature>
<keyword evidence="10" id="KW-1185">Reference proteome</keyword>
<comment type="subcellular location">
    <subcellularLocation>
        <location evidence="1">Cell membrane</location>
        <topology evidence="1">Multi-pass membrane protein</topology>
    </subcellularLocation>
</comment>
<evidence type="ECO:0000256" key="7">
    <source>
        <dbReference type="SAM" id="Phobius"/>
    </source>
</evidence>
<keyword evidence="3" id="KW-1003">Cell membrane</keyword>
<reference evidence="10" key="1">
    <citation type="journal article" date="2019" name="Int. J. Syst. Evol. Microbiol.">
        <title>The Global Catalogue of Microorganisms (GCM) 10K type strain sequencing project: providing services to taxonomists for standard genome sequencing and annotation.</title>
        <authorList>
            <consortium name="The Broad Institute Genomics Platform"/>
            <consortium name="The Broad Institute Genome Sequencing Center for Infectious Disease"/>
            <person name="Wu L."/>
            <person name="Ma J."/>
        </authorList>
    </citation>
    <scope>NUCLEOTIDE SEQUENCE [LARGE SCALE GENOMIC DNA]</scope>
    <source>
        <strain evidence="10">JCM 17808</strain>
    </source>
</reference>
<comment type="similarity">
    <text evidence="2">Belongs to the DedA family.</text>
</comment>
<evidence type="ECO:0000313" key="10">
    <source>
        <dbReference type="Proteomes" id="UP001500642"/>
    </source>
</evidence>
<dbReference type="InterPro" id="IPR032816">
    <property type="entry name" value="VTT_dom"/>
</dbReference>
<evidence type="ECO:0000256" key="2">
    <source>
        <dbReference type="ARBA" id="ARBA00010792"/>
    </source>
</evidence>
<organism evidence="9 10">
    <name type="scientific">Brevibacterium pityocampae</name>
    <dbReference type="NCBI Taxonomy" id="506594"/>
    <lineage>
        <taxon>Bacteria</taxon>
        <taxon>Bacillati</taxon>
        <taxon>Actinomycetota</taxon>
        <taxon>Actinomycetes</taxon>
        <taxon>Micrococcales</taxon>
        <taxon>Brevibacteriaceae</taxon>
        <taxon>Brevibacterium</taxon>
    </lineage>
</organism>
<feature type="transmembrane region" description="Helical" evidence="7">
    <location>
        <begin position="69"/>
        <end position="95"/>
    </location>
</feature>
<keyword evidence="5 7" id="KW-1133">Transmembrane helix</keyword>